<sequence>IWIFLVVSCSIGGFGDVPCLVNVFRFSVAVEFVLVSSLFRCGVTMGGGAFSGAGDLGFGGVCSQLAVSSGGGGAL</sequence>
<comment type="caution">
    <text evidence="1">The sequence shown here is derived from an EMBL/GenBank/DDBJ whole genome shotgun (WGS) entry which is preliminary data.</text>
</comment>
<dbReference type="EMBL" id="LXQA010113450">
    <property type="protein sequence ID" value="MCI19148.1"/>
    <property type="molecule type" value="Genomic_DNA"/>
</dbReference>
<proteinExistence type="predicted"/>
<keyword evidence="2" id="KW-1185">Reference proteome</keyword>
<feature type="non-terminal residue" evidence="1">
    <location>
        <position position="1"/>
    </location>
</feature>
<name>A0A392Q4V6_9FABA</name>
<evidence type="ECO:0000313" key="1">
    <source>
        <dbReference type="EMBL" id="MCI19148.1"/>
    </source>
</evidence>
<evidence type="ECO:0000313" key="2">
    <source>
        <dbReference type="Proteomes" id="UP000265520"/>
    </source>
</evidence>
<organism evidence="1 2">
    <name type="scientific">Trifolium medium</name>
    <dbReference type="NCBI Taxonomy" id="97028"/>
    <lineage>
        <taxon>Eukaryota</taxon>
        <taxon>Viridiplantae</taxon>
        <taxon>Streptophyta</taxon>
        <taxon>Embryophyta</taxon>
        <taxon>Tracheophyta</taxon>
        <taxon>Spermatophyta</taxon>
        <taxon>Magnoliopsida</taxon>
        <taxon>eudicotyledons</taxon>
        <taxon>Gunneridae</taxon>
        <taxon>Pentapetalae</taxon>
        <taxon>rosids</taxon>
        <taxon>fabids</taxon>
        <taxon>Fabales</taxon>
        <taxon>Fabaceae</taxon>
        <taxon>Papilionoideae</taxon>
        <taxon>50 kb inversion clade</taxon>
        <taxon>NPAAA clade</taxon>
        <taxon>Hologalegina</taxon>
        <taxon>IRL clade</taxon>
        <taxon>Trifolieae</taxon>
        <taxon>Trifolium</taxon>
    </lineage>
</organism>
<accession>A0A392Q4V6</accession>
<protein>
    <submittedName>
        <fullName evidence="1">Uncharacterized protein</fullName>
    </submittedName>
</protein>
<dbReference type="AlphaFoldDB" id="A0A392Q4V6"/>
<reference evidence="1 2" key="1">
    <citation type="journal article" date="2018" name="Front. Plant Sci.">
        <title>Red Clover (Trifolium pratense) and Zigzag Clover (T. medium) - A Picture of Genomic Similarities and Differences.</title>
        <authorList>
            <person name="Dluhosova J."/>
            <person name="Istvanek J."/>
            <person name="Nedelnik J."/>
            <person name="Repkova J."/>
        </authorList>
    </citation>
    <scope>NUCLEOTIDE SEQUENCE [LARGE SCALE GENOMIC DNA]</scope>
    <source>
        <strain evidence="2">cv. 10/8</strain>
        <tissue evidence="1">Leaf</tissue>
    </source>
</reference>
<dbReference type="Proteomes" id="UP000265520">
    <property type="component" value="Unassembled WGS sequence"/>
</dbReference>